<evidence type="ECO:0000313" key="3">
    <source>
        <dbReference type="Proteomes" id="UP001152798"/>
    </source>
</evidence>
<name>A0A9P0H561_NEZVI</name>
<feature type="compositionally biased region" description="Polar residues" evidence="1">
    <location>
        <begin position="114"/>
        <end position="124"/>
    </location>
</feature>
<gene>
    <name evidence="2" type="ORF">NEZAVI_LOCUS5860</name>
</gene>
<reference evidence="2" key="1">
    <citation type="submission" date="2022-01" db="EMBL/GenBank/DDBJ databases">
        <authorList>
            <person name="King R."/>
        </authorList>
    </citation>
    <scope>NUCLEOTIDE SEQUENCE</scope>
</reference>
<feature type="region of interest" description="Disordered" evidence="1">
    <location>
        <begin position="394"/>
        <end position="676"/>
    </location>
</feature>
<protein>
    <submittedName>
        <fullName evidence="2">Uncharacterized protein</fullName>
    </submittedName>
</protein>
<feature type="compositionally biased region" description="Polar residues" evidence="1">
    <location>
        <begin position="597"/>
        <end position="611"/>
    </location>
</feature>
<feature type="region of interest" description="Disordered" evidence="1">
    <location>
        <begin position="194"/>
        <end position="239"/>
    </location>
</feature>
<feature type="compositionally biased region" description="Polar residues" evidence="1">
    <location>
        <begin position="766"/>
        <end position="775"/>
    </location>
</feature>
<evidence type="ECO:0000256" key="1">
    <source>
        <dbReference type="SAM" id="MobiDB-lite"/>
    </source>
</evidence>
<feature type="compositionally biased region" description="Polar residues" evidence="1">
    <location>
        <begin position="394"/>
        <end position="406"/>
    </location>
</feature>
<dbReference type="Proteomes" id="UP001152798">
    <property type="component" value="Chromosome 3"/>
</dbReference>
<organism evidence="2 3">
    <name type="scientific">Nezara viridula</name>
    <name type="common">Southern green stink bug</name>
    <name type="synonym">Cimex viridulus</name>
    <dbReference type="NCBI Taxonomy" id="85310"/>
    <lineage>
        <taxon>Eukaryota</taxon>
        <taxon>Metazoa</taxon>
        <taxon>Ecdysozoa</taxon>
        <taxon>Arthropoda</taxon>
        <taxon>Hexapoda</taxon>
        <taxon>Insecta</taxon>
        <taxon>Pterygota</taxon>
        <taxon>Neoptera</taxon>
        <taxon>Paraneoptera</taxon>
        <taxon>Hemiptera</taxon>
        <taxon>Heteroptera</taxon>
        <taxon>Panheteroptera</taxon>
        <taxon>Pentatomomorpha</taxon>
        <taxon>Pentatomoidea</taxon>
        <taxon>Pentatomidae</taxon>
        <taxon>Pentatominae</taxon>
        <taxon>Nezara</taxon>
    </lineage>
</organism>
<dbReference type="OrthoDB" id="8197684at2759"/>
<feature type="compositionally biased region" description="Polar residues" evidence="1">
    <location>
        <begin position="156"/>
        <end position="165"/>
    </location>
</feature>
<feature type="compositionally biased region" description="Polar residues" evidence="1">
    <location>
        <begin position="501"/>
        <end position="515"/>
    </location>
</feature>
<proteinExistence type="predicted"/>
<dbReference type="EMBL" id="OV725079">
    <property type="protein sequence ID" value="CAH1395614.1"/>
    <property type="molecule type" value="Genomic_DNA"/>
</dbReference>
<feature type="compositionally biased region" description="Polar residues" evidence="1">
    <location>
        <begin position="197"/>
        <end position="212"/>
    </location>
</feature>
<feature type="compositionally biased region" description="Polar residues" evidence="1">
    <location>
        <begin position="640"/>
        <end position="652"/>
    </location>
</feature>
<feature type="compositionally biased region" description="Polar residues" evidence="1">
    <location>
        <begin position="545"/>
        <end position="565"/>
    </location>
</feature>
<dbReference type="AlphaFoldDB" id="A0A9P0H561"/>
<keyword evidence="3" id="KW-1185">Reference proteome</keyword>
<accession>A0A9P0H561</accession>
<feature type="compositionally biased region" description="Basic and acidic residues" evidence="1">
    <location>
        <begin position="215"/>
        <end position="224"/>
    </location>
</feature>
<feature type="compositionally biased region" description="Basic residues" evidence="1">
    <location>
        <begin position="410"/>
        <end position="420"/>
    </location>
</feature>
<feature type="compositionally biased region" description="Basic and acidic residues" evidence="1">
    <location>
        <begin position="751"/>
        <end position="765"/>
    </location>
</feature>
<sequence>MTDSCEGINFYVPGFIRSTFKGLLLPGQKLEEIFDQIGGLIFEGSNEIKPDETVWDSKTMTLNSKKPRTLDMFFKKVVKTEVESDVDSNYSRNSISGSVLDNSSIINRIKRSPDSTAQKSSSSKKVADTPSKKLKSKSNKSKSHQHSVSSSEDESTGQTGRNSPTYSVDLFAEDIQNSSQQPHKINAELSLSDEEITPSSQVHKSSGQTSLKKSNRQDSLDREISSSSSEEESEQPTLSKLDSIKTSMKNIKEVFSQIESNTEKFSFGDLTKDDELYILQCPSEIDCKKFEGVELTLEGNSVISIDGDSKYDCFSIKEKSKRCLYVALPDSNEQGMKLGVFQLSGNIILSENLGIPYTKPIEDNDYEHQDVPESKELKKQKKNKDDIQSDVSLEISNTSLNENFPSQHDLKKKKKKKKHRNTDDTLSDETAATECFSKDVNDVLNQLASKKKKSSDMNSRFSESDNVKTEYEHTQIIPDTEDQETPMKSKKKKKRRAEGTELNSSISDFSKTNIVKTDWEDSEIIPDTQDQGTLSKIKKKKNRSTEGTNWEDSQIIPDTQDQETPSKIKKKKKRGMEDTDLDSSFSNKLQLVKAEWENSQIIPDTQDQETPSKIKKKKKRDTDLDSSFSNKLQLVKAEWENSQIIPDTQDQETPSKTKRKKKRSNEDTDLDSSYSNKLVKTDWEDSQIIQETPLKVKKKRRDKGDTTQDEATESEFFSENVTDVLNKLVTKKKKKKHYSLGSNEVTDYESEFEKSLKIKREREESQVISDFQETPSKSKKRSRKDVEDSEEFSKEYVPIKKKKKKYSHSGSQDML</sequence>
<feature type="compositionally biased region" description="Basic and acidic residues" evidence="1">
    <location>
        <begin position="462"/>
        <end position="473"/>
    </location>
</feature>
<feature type="compositionally biased region" description="Basic residues" evidence="1">
    <location>
        <begin position="132"/>
        <end position="145"/>
    </location>
</feature>
<evidence type="ECO:0000313" key="2">
    <source>
        <dbReference type="EMBL" id="CAH1395614.1"/>
    </source>
</evidence>
<feature type="region of interest" description="Disordered" evidence="1">
    <location>
        <begin position="690"/>
        <end position="716"/>
    </location>
</feature>
<feature type="region of interest" description="Disordered" evidence="1">
    <location>
        <begin position="732"/>
        <end position="792"/>
    </location>
</feature>
<feature type="region of interest" description="Disordered" evidence="1">
    <location>
        <begin position="106"/>
        <end position="165"/>
    </location>
</feature>